<evidence type="ECO:0000256" key="1">
    <source>
        <dbReference type="SAM" id="SignalP"/>
    </source>
</evidence>
<protein>
    <submittedName>
        <fullName evidence="3">Uncharacterized protein</fullName>
    </submittedName>
</protein>
<name>A0A0N4ZJ73_PARTI</name>
<keyword evidence="1" id="KW-0732">Signal</keyword>
<feature type="signal peptide" evidence="1">
    <location>
        <begin position="1"/>
        <end position="22"/>
    </location>
</feature>
<keyword evidence="2" id="KW-1185">Reference proteome</keyword>
<dbReference type="AlphaFoldDB" id="A0A0N4ZJ73"/>
<dbReference type="WBParaSite" id="PTRK_0000797900.1">
    <property type="protein sequence ID" value="PTRK_0000797900.1"/>
    <property type="gene ID" value="PTRK_0000797900"/>
</dbReference>
<organism evidence="2 3">
    <name type="scientific">Parastrongyloides trichosuri</name>
    <name type="common">Possum-specific nematode worm</name>
    <dbReference type="NCBI Taxonomy" id="131310"/>
    <lineage>
        <taxon>Eukaryota</taxon>
        <taxon>Metazoa</taxon>
        <taxon>Ecdysozoa</taxon>
        <taxon>Nematoda</taxon>
        <taxon>Chromadorea</taxon>
        <taxon>Rhabditida</taxon>
        <taxon>Tylenchina</taxon>
        <taxon>Panagrolaimomorpha</taxon>
        <taxon>Strongyloidoidea</taxon>
        <taxon>Strongyloididae</taxon>
        <taxon>Parastrongyloides</taxon>
    </lineage>
</organism>
<evidence type="ECO:0000313" key="3">
    <source>
        <dbReference type="WBParaSite" id="PTRK_0000797900.1"/>
    </source>
</evidence>
<sequence length="88" mass="10130">MAGTTLFFKIFFLVFLFSSVDCLRGALMRNGRAFNLYERSGQGIRPKRLIPFQRTSNTIGRIRNSGNLENFNALYEGISPQDEMIQLY</sequence>
<proteinExistence type="predicted"/>
<feature type="chain" id="PRO_5005891963" evidence="1">
    <location>
        <begin position="23"/>
        <end position="88"/>
    </location>
</feature>
<accession>A0A0N4ZJ73</accession>
<evidence type="ECO:0000313" key="2">
    <source>
        <dbReference type="Proteomes" id="UP000038045"/>
    </source>
</evidence>
<dbReference type="Proteomes" id="UP000038045">
    <property type="component" value="Unplaced"/>
</dbReference>
<reference evidence="3" key="1">
    <citation type="submission" date="2017-02" db="UniProtKB">
        <authorList>
            <consortium name="WormBaseParasite"/>
        </authorList>
    </citation>
    <scope>IDENTIFICATION</scope>
</reference>